<evidence type="ECO:0000313" key="1">
    <source>
        <dbReference type="EMBL" id="OMH84692.1"/>
    </source>
</evidence>
<proteinExistence type="predicted"/>
<sequence length="72" mass="8154">MLCWELGILRSKLKVYSTLLDSIDLLPIERSTMAFAPAFLRPVPPFVPELRFSFGYCRYTGILISCAGMYSS</sequence>
<dbReference type="Proteomes" id="UP000188320">
    <property type="component" value="Unassembled WGS sequence"/>
</dbReference>
<evidence type="ECO:0000313" key="2">
    <source>
        <dbReference type="Proteomes" id="UP000188320"/>
    </source>
</evidence>
<gene>
    <name evidence="1" type="ORF">AX774_g1772</name>
</gene>
<name>A0A1R1PUW9_ZANCU</name>
<keyword evidence="2" id="KW-1185">Reference proteome</keyword>
<dbReference type="EMBL" id="LSSK01000163">
    <property type="protein sequence ID" value="OMH84692.1"/>
    <property type="molecule type" value="Genomic_DNA"/>
</dbReference>
<accession>A0A1R1PUW9</accession>
<reference evidence="2" key="1">
    <citation type="submission" date="2017-01" db="EMBL/GenBank/DDBJ databases">
        <authorList>
            <person name="Wang Y."/>
            <person name="White M."/>
            <person name="Kvist S."/>
            <person name="Moncalvo J.-M."/>
        </authorList>
    </citation>
    <scope>NUCLEOTIDE SEQUENCE [LARGE SCALE GENOMIC DNA]</scope>
    <source>
        <strain evidence="2">COL-18-3</strain>
    </source>
</reference>
<comment type="caution">
    <text evidence="1">The sequence shown here is derived from an EMBL/GenBank/DDBJ whole genome shotgun (WGS) entry which is preliminary data.</text>
</comment>
<protein>
    <submittedName>
        <fullName evidence="1">Uncharacterized protein</fullName>
    </submittedName>
</protein>
<organism evidence="1 2">
    <name type="scientific">Zancudomyces culisetae</name>
    <name type="common">Gut fungus</name>
    <name type="synonym">Smittium culisetae</name>
    <dbReference type="NCBI Taxonomy" id="1213189"/>
    <lineage>
        <taxon>Eukaryota</taxon>
        <taxon>Fungi</taxon>
        <taxon>Fungi incertae sedis</taxon>
        <taxon>Zoopagomycota</taxon>
        <taxon>Kickxellomycotina</taxon>
        <taxon>Harpellomycetes</taxon>
        <taxon>Harpellales</taxon>
        <taxon>Legeriomycetaceae</taxon>
        <taxon>Zancudomyces</taxon>
    </lineage>
</organism>
<dbReference type="AlphaFoldDB" id="A0A1R1PUW9"/>